<feature type="transmembrane region" description="Helical" evidence="4">
    <location>
        <begin position="56"/>
        <end position="80"/>
    </location>
</feature>
<dbReference type="OrthoDB" id="9180058at2"/>
<dbReference type="Pfam" id="PF13857">
    <property type="entry name" value="Ank_5"/>
    <property type="match status" value="1"/>
</dbReference>
<feature type="repeat" description="ANK" evidence="3">
    <location>
        <begin position="184"/>
        <end position="216"/>
    </location>
</feature>
<reference evidence="5" key="1">
    <citation type="submission" date="2005-08" db="EMBL/GenBank/DDBJ databases">
        <title>Complete sequence of chromosome 2 of Ralstonia eutropha JMP134.</title>
        <authorList>
            <person name="Copeland A."/>
            <person name="Lucas S."/>
            <person name="Lapidus A."/>
            <person name="Barry K."/>
            <person name="Detter J.C."/>
            <person name="Glavina T."/>
            <person name="Hammon N."/>
            <person name="Israni S."/>
            <person name="Pitluck S."/>
            <person name="Goltsman E."/>
            <person name="Martinez M."/>
            <person name="Schmutz J."/>
            <person name="Larimer F."/>
            <person name="Land M."/>
            <person name="Lykidis A."/>
            <person name="Richardson P."/>
        </authorList>
    </citation>
    <scope>NUCLEOTIDE SEQUENCE [LARGE SCALE GENOMIC DNA]</scope>
    <source>
        <strain evidence="5">JMP134</strain>
    </source>
</reference>
<evidence type="ECO:0000256" key="4">
    <source>
        <dbReference type="SAM" id="Phobius"/>
    </source>
</evidence>
<keyword evidence="4" id="KW-1133">Transmembrane helix</keyword>
<proteinExistence type="predicted"/>
<dbReference type="PRINTS" id="PR01415">
    <property type="entry name" value="ANKYRIN"/>
</dbReference>
<sequence length="274" mass="28848">MCTRQPVRTRLCGAFPDARSACIAAFRVWLEFVLCAHHTNGNDTGPKRKEPQMNRVLQSVSLLGLTMLGVLCLQSAPVLADDDVSLNARLLASARAGDEAGVRGALEQGAAVDSRNRIGDTALITASKRGLTGMARTLVDHGANVSQPNLQGVTPLMAAAFGGYPDISTMLLARHADLNATDRIGKTAMVYAAGQGQAAIVKQLLDAGVDVNARYQHGLTALMWAAGYDKGDVVQLLLSRSADASLRDDRGLTARQIAEQAGAKAVAAMMAARQ</sequence>
<protein>
    <submittedName>
        <fullName evidence="5">Ankyrin</fullName>
    </submittedName>
</protein>
<dbReference type="Pfam" id="PF12796">
    <property type="entry name" value="Ank_2"/>
    <property type="match status" value="1"/>
</dbReference>
<feature type="repeat" description="ANK" evidence="3">
    <location>
        <begin position="151"/>
        <end position="183"/>
    </location>
</feature>
<dbReference type="KEGG" id="reu:Reut_B5420"/>
<keyword evidence="1" id="KW-0677">Repeat</keyword>
<evidence type="ECO:0000256" key="3">
    <source>
        <dbReference type="PROSITE-ProRule" id="PRU00023"/>
    </source>
</evidence>
<keyword evidence="4" id="KW-0472">Membrane</keyword>
<evidence type="ECO:0000313" key="5">
    <source>
        <dbReference type="EMBL" id="AAZ64765.1"/>
    </source>
</evidence>
<dbReference type="PANTHER" id="PTHR24173">
    <property type="entry name" value="ANKYRIN REPEAT CONTAINING"/>
    <property type="match status" value="1"/>
</dbReference>
<dbReference type="SUPFAM" id="SSF48403">
    <property type="entry name" value="Ankyrin repeat"/>
    <property type="match status" value="1"/>
</dbReference>
<gene>
    <name evidence="5" type="ordered locus">Reut_B5420</name>
</gene>
<evidence type="ECO:0000256" key="2">
    <source>
        <dbReference type="ARBA" id="ARBA00023043"/>
    </source>
</evidence>
<dbReference type="STRING" id="264198.Reut_B5420"/>
<name>Q46Q19_CUPPJ</name>
<keyword evidence="4" id="KW-0812">Transmembrane</keyword>
<dbReference type="HOGENOM" id="CLU_000134_18_1_4"/>
<dbReference type="PANTHER" id="PTHR24173:SF74">
    <property type="entry name" value="ANKYRIN REPEAT DOMAIN-CONTAINING PROTEIN 16"/>
    <property type="match status" value="1"/>
</dbReference>
<dbReference type="SMART" id="SM00248">
    <property type="entry name" value="ANK"/>
    <property type="match status" value="4"/>
</dbReference>
<dbReference type="EMBL" id="CP000091">
    <property type="protein sequence ID" value="AAZ64765.1"/>
    <property type="molecule type" value="Genomic_DNA"/>
</dbReference>
<keyword evidence="2 3" id="KW-0040">ANK repeat</keyword>
<dbReference type="eggNOG" id="COG0666">
    <property type="taxonomic scope" value="Bacteria"/>
</dbReference>
<dbReference type="Gene3D" id="1.25.40.20">
    <property type="entry name" value="Ankyrin repeat-containing domain"/>
    <property type="match status" value="2"/>
</dbReference>
<feature type="repeat" description="ANK" evidence="3">
    <location>
        <begin position="118"/>
        <end position="150"/>
    </location>
</feature>
<accession>Q46Q19</accession>
<dbReference type="InterPro" id="IPR036770">
    <property type="entry name" value="Ankyrin_rpt-contain_sf"/>
</dbReference>
<dbReference type="AlphaFoldDB" id="Q46Q19"/>
<organism evidence="5">
    <name type="scientific">Cupriavidus pinatubonensis (strain JMP 134 / LMG 1197)</name>
    <name type="common">Cupriavidus necator (strain JMP 134)</name>
    <dbReference type="NCBI Taxonomy" id="264198"/>
    <lineage>
        <taxon>Bacteria</taxon>
        <taxon>Pseudomonadati</taxon>
        <taxon>Pseudomonadota</taxon>
        <taxon>Betaproteobacteria</taxon>
        <taxon>Burkholderiales</taxon>
        <taxon>Burkholderiaceae</taxon>
        <taxon>Cupriavidus</taxon>
    </lineage>
</organism>
<feature type="repeat" description="ANK" evidence="3">
    <location>
        <begin position="217"/>
        <end position="249"/>
    </location>
</feature>
<dbReference type="PROSITE" id="PS50297">
    <property type="entry name" value="ANK_REP_REGION"/>
    <property type="match status" value="3"/>
</dbReference>
<dbReference type="PROSITE" id="PS50088">
    <property type="entry name" value="ANK_REPEAT"/>
    <property type="match status" value="4"/>
</dbReference>
<evidence type="ECO:0000256" key="1">
    <source>
        <dbReference type="ARBA" id="ARBA00022737"/>
    </source>
</evidence>
<dbReference type="InterPro" id="IPR002110">
    <property type="entry name" value="Ankyrin_rpt"/>
</dbReference>